<gene>
    <name evidence="2" type="ORF">Enr17x_48330</name>
</gene>
<keyword evidence="1" id="KW-1133">Transmembrane helix</keyword>
<evidence type="ECO:0000256" key="1">
    <source>
        <dbReference type="SAM" id="Phobius"/>
    </source>
</evidence>
<dbReference type="EMBL" id="CP037452">
    <property type="protein sequence ID" value="QDV52766.1"/>
    <property type="molecule type" value="Genomic_DNA"/>
</dbReference>
<feature type="transmembrane region" description="Helical" evidence="1">
    <location>
        <begin position="49"/>
        <end position="71"/>
    </location>
</feature>
<name>A0A518II50_9PLAN</name>
<dbReference type="KEGG" id="gfm:Enr17x_48330"/>
<proteinExistence type="predicted"/>
<keyword evidence="1" id="KW-0472">Membrane</keyword>
<keyword evidence="1" id="KW-0812">Transmembrane</keyword>
<dbReference type="Proteomes" id="UP000318313">
    <property type="component" value="Chromosome"/>
</dbReference>
<accession>A0A518II50</accession>
<evidence type="ECO:0000313" key="2">
    <source>
        <dbReference type="EMBL" id="QDV52766.1"/>
    </source>
</evidence>
<organism evidence="2 3">
    <name type="scientific">Gimesia fumaroli</name>
    <dbReference type="NCBI Taxonomy" id="2527976"/>
    <lineage>
        <taxon>Bacteria</taxon>
        <taxon>Pseudomonadati</taxon>
        <taxon>Planctomycetota</taxon>
        <taxon>Planctomycetia</taxon>
        <taxon>Planctomycetales</taxon>
        <taxon>Planctomycetaceae</taxon>
        <taxon>Gimesia</taxon>
    </lineage>
</organism>
<sequence>MTWKVLRPFTSEVFLWAFPYSRLVHKPVIDKVRNIKYDLYMLQYSRQSLMFIFCTVFLLDIAFLLAGPVLMDSMESNADWLYSEFELEENEESGEEETLIQDAEFLITFSTSNSVVHCVEFSVKESDYNEIHASRGPPRAC</sequence>
<evidence type="ECO:0000313" key="3">
    <source>
        <dbReference type="Proteomes" id="UP000318313"/>
    </source>
</evidence>
<dbReference type="AlphaFoldDB" id="A0A518II50"/>
<reference evidence="2 3" key="1">
    <citation type="submission" date="2019-03" db="EMBL/GenBank/DDBJ databases">
        <title>Deep-cultivation of Planctomycetes and their phenomic and genomic characterization uncovers novel biology.</title>
        <authorList>
            <person name="Wiegand S."/>
            <person name="Jogler M."/>
            <person name="Boedeker C."/>
            <person name="Pinto D."/>
            <person name="Vollmers J."/>
            <person name="Rivas-Marin E."/>
            <person name="Kohn T."/>
            <person name="Peeters S.H."/>
            <person name="Heuer A."/>
            <person name="Rast P."/>
            <person name="Oberbeckmann S."/>
            <person name="Bunk B."/>
            <person name="Jeske O."/>
            <person name="Meyerdierks A."/>
            <person name="Storesund J.E."/>
            <person name="Kallscheuer N."/>
            <person name="Luecker S."/>
            <person name="Lage O.M."/>
            <person name="Pohl T."/>
            <person name="Merkel B.J."/>
            <person name="Hornburger P."/>
            <person name="Mueller R.-W."/>
            <person name="Bruemmer F."/>
            <person name="Labrenz M."/>
            <person name="Spormann A.M."/>
            <person name="Op den Camp H."/>
            <person name="Overmann J."/>
            <person name="Amann R."/>
            <person name="Jetten M.S.M."/>
            <person name="Mascher T."/>
            <person name="Medema M.H."/>
            <person name="Devos D.P."/>
            <person name="Kaster A.-K."/>
            <person name="Ovreas L."/>
            <person name="Rohde M."/>
            <person name="Galperin M.Y."/>
            <person name="Jogler C."/>
        </authorList>
    </citation>
    <scope>NUCLEOTIDE SEQUENCE [LARGE SCALE GENOMIC DNA]</scope>
    <source>
        <strain evidence="2 3">Enr17</strain>
    </source>
</reference>
<protein>
    <submittedName>
        <fullName evidence="2">Uncharacterized protein</fullName>
    </submittedName>
</protein>
<keyword evidence="3" id="KW-1185">Reference proteome</keyword>